<dbReference type="RefSeq" id="WP_212397901.1">
    <property type="nucleotide sequence ID" value="NZ_JAFCJH010000019.1"/>
</dbReference>
<gene>
    <name evidence="1" type="ORF">JQ615_19580</name>
</gene>
<keyword evidence="2" id="KW-1185">Reference proteome</keyword>
<protein>
    <recommendedName>
        <fullName evidence="3">Secreted protein</fullName>
    </recommendedName>
</protein>
<evidence type="ECO:0000313" key="2">
    <source>
        <dbReference type="Proteomes" id="UP001315278"/>
    </source>
</evidence>
<sequence length="79" mass="8373">MRSKLWSRKGAALAAAVALCVCMLSFVMFSLASPAPISVAALGPDWQCSRVAFVLTSCTHVGRPKAVPVRDREDCPPGI</sequence>
<reference evidence="2" key="1">
    <citation type="journal article" date="2021" name="ISME J.">
        <title>Evolutionary origin and ecological implication of a unique nif island in free-living Bradyrhizobium lineages.</title>
        <authorList>
            <person name="Tao J."/>
        </authorList>
    </citation>
    <scope>NUCLEOTIDE SEQUENCE [LARGE SCALE GENOMIC DNA]</scope>
    <source>
        <strain evidence="2">SZCCT0434</strain>
    </source>
</reference>
<accession>A0ABS5FLC7</accession>
<comment type="caution">
    <text evidence="1">The sequence shown here is derived from an EMBL/GenBank/DDBJ whole genome shotgun (WGS) entry which is preliminary data.</text>
</comment>
<proteinExistence type="predicted"/>
<organism evidence="1 2">
    <name type="scientific">Bradyrhizobium jicamae</name>
    <dbReference type="NCBI Taxonomy" id="280332"/>
    <lineage>
        <taxon>Bacteria</taxon>
        <taxon>Pseudomonadati</taxon>
        <taxon>Pseudomonadota</taxon>
        <taxon>Alphaproteobacteria</taxon>
        <taxon>Hyphomicrobiales</taxon>
        <taxon>Nitrobacteraceae</taxon>
        <taxon>Bradyrhizobium</taxon>
    </lineage>
</organism>
<dbReference type="Proteomes" id="UP001315278">
    <property type="component" value="Unassembled WGS sequence"/>
</dbReference>
<dbReference type="EMBL" id="JAFCJH010000019">
    <property type="protein sequence ID" value="MBR0797593.1"/>
    <property type="molecule type" value="Genomic_DNA"/>
</dbReference>
<name>A0ABS5FLC7_9BRAD</name>
<evidence type="ECO:0008006" key="3">
    <source>
        <dbReference type="Google" id="ProtNLM"/>
    </source>
</evidence>
<evidence type="ECO:0000313" key="1">
    <source>
        <dbReference type="EMBL" id="MBR0797593.1"/>
    </source>
</evidence>